<sequence length="350" mass="35525">MKRPTRRMIIAGAVLAAGAIVTAAALGFGGSVPQVEASSTGLPPATAKITKGTLTQTQSVAGTLSYGPVTPLTGKADGTITWLPEPGAVIKPGDPLYKIDNDPVQLFTGKLPPYRTLSEGDSGPDVKQLEKNLKALGYKGIQVDKYFGSSTTEAVHEWQDDHGLPENGEVAPGQYAVAAGPIRVTEVKTTVGATLAPGAEVLGYTGTERLVEIDLPVDKQQYVDVGNPATVVLPDGSKVKGTVSKIGAVASTDEEGDTTIGVTVTIKDQKALGTLEAAPVTVQLITGKATDVLTVPVTALVALSGGGYGVQVVDGGQVSYVTVKTGMFAGGMVEISGSGLTAGTVVGVAS</sequence>
<keyword evidence="5" id="KW-1185">Reference proteome</keyword>
<organism evidence="4 5">
    <name type="scientific">Microlunatus parietis</name>
    <dbReference type="NCBI Taxonomy" id="682979"/>
    <lineage>
        <taxon>Bacteria</taxon>
        <taxon>Bacillati</taxon>
        <taxon>Actinomycetota</taxon>
        <taxon>Actinomycetes</taxon>
        <taxon>Propionibacteriales</taxon>
        <taxon>Propionibacteriaceae</taxon>
        <taxon>Microlunatus</taxon>
    </lineage>
</organism>
<dbReference type="InterPro" id="IPR002477">
    <property type="entry name" value="Peptidoglycan-bd-like"/>
</dbReference>
<dbReference type="RefSeq" id="WP_179754871.1">
    <property type="nucleotide sequence ID" value="NZ_JACCBU010000001.1"/>
</dbReference>
<dbReference type="InterPro" id="IPR006311">
    <property type="entry name" value="TAT_signal"/>
</dbReference>
<evidence type="ECO:0000313" key="4">
    <source>
        <dbReference type="EMBL" id="NYE73408.1"/>
    </source>
</evidence>
<feature type="domain" description="Peptidoglycan binding-like" evidence="3">
    <location>
        <begin position="122"/>
        <end position="170"/>
    </location>
</feature>
<dbReference type="Proteomes" id="UP000569914">
    <property type="component" value="Unassembled WGS sequence"/>
</dbReference>
<dbReference type="GO" id="GO:0016787">
    <property type="term" value="F:hydrolase activity"/>
    <property type="evidence" value="ECO:0007669"/>
    <property type="project" value="UniProtKB-KW"/>
</dbReference>
<dbReference type="GO" id="GO:0030313">
    <property type="term" value="C:cell envelope"/>
    <property type="evidence" value="ECO:0007669"/>
    <property type="project" value="UniProtKB-SubCell"/>
</dbReference>
<evidence type="ECO:0000313" key="5">
    <source>
        <dbReference type="Proteomes" id="UP000569914"/>
    </source>
</evidence>
<dbReference type="PANTHER" id="PTHR32347">
    <property type="entry name" value="EFFLUX SYSTEM COMPONENT YKNX-RELATED"/>
    <property type="match status" value="1"/>
</dbReference>
<dbReference type="InterPro" id="IPR036366">
    <property type="entry name" value="PGBDSf"/>
</dbReference>
<proteinExistence type="predicted"/>
<comment type="subcellular location">
    <subcellularLocation>
        <location evidence="1">Cell envelope</location>
    </subcellularLocation>
</comment>
<dbReference type="PROSITE" id="PS51318">
    <property type="entry name" value="TAT"/>
    <property type="match status" value="1"/>
</dbReference>
<dbReference type="SUPFAM" id="SSF47090">
    <property type="entry name" value="PGBD-like"/>
    <property type="match status" value="1"/>
</dbReference>
<reference evidence="4 5" key="1">
    <citation type="submission" date="2020-07" db="EMBL/GenBank/DDBJ databases">
        <title>Sequencing the genomes of 1000 actinobacteria strains.</title>
        <authorList>
            <person name="Klenk H.-P."/>
        </authorList>
    </citation>
    <scope>NUCLEOTIDE SEQUENCE [LARGE SCALE GENOMIC DNA]</scope>
    <source>
        <strain evidence="4 5">DSM 22083</strain>
    </source>
</reference>
<name>A0A7Y9LE31_9ACTN</name>
<gene>
    <name evidence="4" type="ORF">BKA15_004737</name>
</gene>
<keyword evidence="2" id="KW-0175">Coiled coil</keyword>
<keyword evidence="4" id="KW-0378">Hydrolase</keyword>
<evidence type="ECO:0000256" key="1">
    <source>
        <dbReference type="ARBA" id="ARBA00004196"/>
    </source>
</evidence>
<dbReference type="Gene3D" id="1.10.101.10">
    <property type="entry name" value="PGBD-like superfamily/PGBD"/>
    <property type="match status" value="1"/>
</dbReference>
<comment type="caution">
    <text evidence="4">The sequence shown here is derived from an EMBL/GenBank/DDBJ whole genome shotgun (WGS) entry which is preliminary data.</text>
</comment>
<dbReference type="Pfam" id="PF01471">
    <property type="entry name" value="PG_binding_1"/>
    <property type="match status" value="1"/>
</dbReference>
<dbReference type="EMBL" id="JACCBU010000001">
    <property type="protein sequence ID" value="NYE73408.1"/>
    <property type="molecule type" value="Genomic_DNA"/>
</dbReference>
<dbReference type="Gene3D" id="2.40.420.20">
    <property type="match status" value="1"/>
</dbReference>
<dbReference type="InterPro" id="IPR036365">
    <property type="entry name" value="PGBD-like_sf"/>
</dbReference>
<protein>
    <submittedName>
        <fullName evidence="4">Peptidoglycan hydrolase-like protein with peptidoglycan-binding domain</fullName>
    </submittedName>
</protein>
<dbReference type="AlphaFoldDB" id="A0A7Y9LE31"/>
<dbReference type="InterPro" id="IPR050465">
    <property type="entry name" value="UPF0194_transport"/>
</dbReference>
<accession>A0A7Y9LE31</accession>
<evidence type="ECO:0000259" key="3">
    <source>
        <dbReference type="Pfam" id="PF01471"/>
    </source>
</evidence>
<evidence type="ECO:0000256" key="2">
    <source>
        <dbReference type="ARBA" id="ARBA00023054"/>
    </source>
</evidence>